<dbReference type="Proteomes" id="UP000238937">
    <property type="component" value="Unassembled WGS sequence"/>
</dbReference>
<evidence type="ECO:0000256" key="5">
    <source>
        <dbReference type="ARBA" id="ARBA00022967"/>
    </source>
</evidence>
<keyword evidence="3" id="KW-0547">Nucleotide-binding</keyword>
<evidence type="ECO:0000313" key="10">
    <source>
        <dbReference type="Proteomes" id="UP000238937"/>
    </source>
</evidence>
<dbReference type="CDD" id="cd03296">
    <property type="entry name" value="ABC_CysA_sulfate_importer"/>
    <property type="match status" value="1"/>
</dbReference>
<dbReference type="PROSITE" id="PS50893">
    <property type="entry name" value="ABC_TRANSPORTER_2"/>
    <property type="match status" value="1"/>
</dbReference>
<dbReference type="SUPFAM" id="SSF52540">
    <property type="entry name" value="P-loop containing nucleoside triphosphate hydrolases"/>
    <property type="match status" value="1"/>
</dbReference>
<dbReference type="SUPFAM" id="SSF50331">
    <property type="entry name" value="MOP-like"/>
    <property type="match status" value="1"/>
</dbReference>
<dbReference type="SMART" id="SM00382">
    <property type="entry name" value="AAA"/>
    <property type="match status" value="1"/>
</dbReference>
<dbReference type="Pfam" id="PF00005">
    <property type="entry name" value="ABC_tran"/>
    <property type="match status" value="1"/>
</dbReference>
<proteinExistence type="predicted"/>
<evidence type="ECO:0000256" key="6">
    <source>
        <dbReference type="ARBA" id="ARBA00023032"/>
    </source>
</evidence>
<dbReference type="RefSeq" id="WP_106300111.1">
    <property type="nucleotide sequence ID" value="NZ_PVWO01000019.1"/>
</dbReference>
<dbReference type="PANTHER" id="PTHR42781:SF4">
    <property type="entry name" value="SPERMIDINE_PUTRESCINE IMPORT ATP-BINDING PROTEIN POTA"/>
    <property type="match status" value="1"/>
</dbReference>
<accession>A0A2T1GM26</accession>
<dbReference type="Gene3D" id="2.40.50.100">
    <property type="match status" value="1"/>
</dbReference>
<dbReference type="PANTHER" id="PTHR42781">
    <property type="entry name" value="SPERMIDINE/PUTRESCINE IMPORT ATP-BINDING PROTEIN POTA"/>
    <property type="match status" value="1"/>
</dbReference>
<dbReference type="NCBIfam" id="TIGR00968">
    <property type="entry name" value="3a0106s01"/>
    <property type="match status" value="1"/>
</dbReference>
<dbReference type="FunFam" id="3.40.50.300:FF:000425">
    <property type="entry name" value="Probable ABC transporter, ATP-binding subunit"/>
    <property type="match status" value="1"/>
</dbReference>
<keyword evidence="5" id="KW-1278">Translocase</keyword>
<evidence type="ECO:0000256" key="7">
    <source>
        <dbReference type="ARBA" id="ARBA00066388"/>
    </source>
</evidence>
<dbReference type="InterPro" id="IPR005666">
    <property type="entry name" value="Sulph_transpt1"/>
</dbReference>
<keyword evidence="10" id="KW-1185">Reference proteome</keyword>
<dbReference type="InterPro" id="IPR003593">
    <property type="entry name" value="AAA+_ATPase"/>
</dbReference>
<dbReference type="GO" id="GO:0015418">
    <property type="term" value="F:ABC-type quaternary ammonium compound transporting activity"/>
    <property type="evidence" value="ECO:0007669"/>
    <property type="project" value="UniProtKB-EC"/>
</dbReference>
<evidence type="ECO:0000256" key="4">
    <source>
        <dbReference type="ARBA" id="ARBA00022840"/>
    </source>
</evidence>
<evidence type="ECO:0000256" key="1">
    <source>
        <dbReference type="ARBA" id="ARBA00004417"/>
    </source>
</evidence>
<keyword evidence="6" id="KW-0764">Sulfate transport</keyword>
<keyword evidence="4 9" id="KW-0067">ATP-binding</keyword>
<gene>
    <name evidence="9" type="ORF">C7B77_02805</name>
</gene>
<evidence type="ECO:0000256" key="2">
    <source>
        <dbReference type="ARBA" id="ARBA00022448"/>
    </source>
</evidence>
<dbReference type="EMBL" id="PVWO01000019">
    <property type="protein sequence ID" value="PSB58924.1"/>
    <property type="molecule type" value="Genomic_DNA"/>
</dbReference>
<dbReference type="GO" id="GO:0016887">
    <property type="term" value="F:ATP hydrolysis activity"/>
    <property type="evidence" value="ECO:0007669"/>
    <property type="project" value="InterPro"/>
</dbReference>
<dbReference type="AlphaFoldDB" id="A0A2T1GM26"/>
<dbReference type="InterPro" id="IPR027417">
    <property type="entry name" value="P-loop_NTPase"/>
</dbReference>
<evidence type="ECO:0000259" key="8">
    <source>
        <dbReference type="PROSITE" id="PS50893"/>
    </source>
</evidence>
<dbReference type="InterPro" id="IPR005116">
    <property type="entry name" value="Transp-assoc_OB_typ1"/>
</dbReference>
<dbReference type="GO" id="GO:0043190">
    <property type="term" value="C:ATP-binding cassette (ABC) transporter complex"/>
    <property type="evidence" value="ECO:0007669"/>
    <property type="project" value="InterPro"/>
</dbReference>
<dbReference type="OrthoDB" id="508245at2"/>
<evidence type="ECO:0000256" key="3">
    <source>
        <dbReference type="ARBA" id="ARBA00022741"/>
    </source>
</evidence>
<comment type="subcellular location">
    <subcellularLocation>
        <location evidence="1">Cell inner membrane</location>
        <topology evidence="1">Peripheral membrane protein</topology>
    </subcellularLocation>
</comment>
<dbReference type="EC" id="7.6.2.9" evidence="7"/>
<dbReference type="GO" id="GO:0005524">
    <property type="term" value="F:ATP binding"/>
    <property type="evidence" value="ECO:0007669"/>
    <property type="project" value="UniProtKB-KW"/>
</dbReference>
<protein>
    <recommendedName>
        <fullName evidence="7">ABC-type quaternary amine transporter</fullName>
        <ecNumber evidence="7">7.6.2.9</ecNumber>
    </recommendedName>
</protein>
<dbReference type="PROSITE" id="PS00211">
    <property type="entry name" value="ABC_TRANSPORTER_1"/>
    <property type="match status" value="1"/>
</dbReference>
<name>A0A2T1GM26_9CYAN</name>
<dbReference type="InterPro" id="IPR050093">
    <property type="entry name" value="ABC_SmlMolc_Importer"/>
</dbReference>
<evidence type="ECO:0000313" key="9">
    <source>
        <dbReference type="EMBL" id="PSB58924.1"/>
    </source>
</evidence>
<dbReference type="InterPro" id="IPR003439">
    <property type="entry name" value="ABC_transporter-like_ATP-bd"/>
</dbReference>
<dbReference type="InterPro" id="IPR008995">
    <property type="entry name" value="Mo/tungstate-bd_C_term_dom"/>
</dbReference>
<keyword evidence="2" id="KW-0813">Transport</keyword>
<comment type="caution">
    <text evidence="9">The sequence shown here is derived from an EMBL/GenBank/DDBJ whole genome shotgun (WGS) entry which is preliminary data.</text>
</comment>
<dbReference type="InterPro" id="IPR017871">
    <property type="entry name" value="ABC_transporter-like_CS"/>
</dbReference>
<feature type="domain" description="ABC transporter" evidence="8">
    <location>
        <begin position="3"/>
        <end position="233"/>
    </location>
</feature>
<sequence length="338" mass="37165">MGIAVENISKSFGNFQAVERVNLEIAQGSLIALLGPSGSGKSTLLRLISGLETPDEGRLWLAGKDATKQSVRERNIGFVFQNYALFKHLTIGQNIAFGLEIRSISASKIEKKVAELLDLIQLSGLGDRYPAQLSGGQRQRVALARALAIEPKILLLDEPFGALDARVRKDLRAWLRQLHERSRVTTVFVTHDRSDAMEVADKIVIMNKGRIEQVGTPAEIYNRPANAFVMGFIGPVNILASSANIFQYHSFAPTNSEIFIRPQDIAIETGSSSNTVAAKVQRLTHLGSEVQAELTLADGQLITAHLSREHFDKLQLEPQQQVFVKPKAAKSFPVDFSI</sequence>
<dbReference type="Pfam" id="PF03459">
    <property type="entry name" value="TOBE"/>
    <property type="match status" value="1"/>
</dbReference>
<organism evidence="9 10">
    <name type="scientific">Chamaesiphon polymorphus CCALA 037</name>
    <dbReference type="NCBI Taxonomy" id="2107692"/>
    <lineage>
        <taxon>Bacteria</taxon>
        <taxon>Bacillati</taxon>
        <taxon>Cyanobacteriota</taxon>
        <taxon>Cyanophyceae</taxon>
        <taxon>Gomontiellales</taxon>
        <taxon>Chamaesiphonaceae</taxon>
        <taxon>Chamaesiphon</taxon>
    </lineage>
</organism>
<reference evidence="9 10" key="1">
    <citation type="submission" date="2018-03" db="EMBL/GenBank/DDBJ databases">
        <title>The ancient ancestry and fast evolution of plastids.</title>
        <authorList>
            <person name="Moore K.R."/>
            <person name="Magnabosco C."/>
            <person name="Momper L."/>
            <person name="Gold D.A."/>
            <person name="Bosak T."/>
            <person name="Fournier G.P."/>
        </authorList>
    </citation>
    <scope>NUCLEOTIDE SEQUENCE [LARGE SCALE GENOMIC DNA]</scope>
    <source>
        <strain evidence="9 10">CCALA 037</strain>
    </source>
</reference>
<dbReference type="GO" id="GO:0015419">
    <property type="term" value="F:ABC-type sulfate transporter activity"/>
    <property type="evidence" value="ECO:0007669"/>
    <property type="project" value="InterPro"/>
</dbReference>
<dbReference type="Gene3D" id="3.40.50.300">
    <property type="entry name" value="P-loop containing nucleotide triphosphate hydrolases"/>
    <property type="match status" value="1"/>
</dbReference>